<dbReference type="Pfam" id="PF13508">
    <property type="entry name" value="Acetyltransf_7"/>
    <property type="match status" value="1"/>
</dbReference>
<keyword evidence="2" id="KW-0012">Acyltransferase</keyword>
<dbReference type="InterPro" id="IPR052523">
    <property type="entry name" value="Trichothecene_AcTrans"/>
</dbReference>
<dbReference type="GO" id="GO:0016747">
    <property type="term" value="F:acyltransferase activity, transferring groups other than amino-acyl groups"/>
    <property type="evidence" value="ECO:0007669"/>
    <property type="project" value="InterPro"/>
</dbReference>
<dbReference type="CDD" id="cd04301">
    <property type="entry name" value="NAT_SF"/>
    <property type="match status" value="1"/>
</dbReference>
<evidence type="ECO:0000313" key="2">
    <source>
        <dbReference type="EMBL" id="KAE8409637.1"/>
    </source>
</evidence>
<dbReference type="InterPro" id="IPR000182">
    <property type="entry name" value="GNAT_dom"/>
</dbReference>
<dbReference type="PANTHER" id="PTHR42791">
    <property type="entry name" value="GNAT FAMILY ACETYLTRANSFERASE"/>
    <property type="match status" value="1"/>
</dbReference>
<dbReference type="GeneID" id="43665303"/>
<sequence length="249" mass="28082">MKIRPAYPADIQAIAHIGSLAFADEPIYEHFFPYRKVYPEDFKAYFVEDMTRFMVTPGHLAMVAELEGDDEQVTEPIAGSRVVAFATFVRYGTSGELRRWNPDSYYKWFWRVLLGSRSTVNSYIAPNRAISFKAIDSYYGQAAKIHAQYLDADQGKLEFKTLAVHPAYQHRGYGFKLVQFCGYRASKEGVTVFGDASSHGLPLYVRNGCKEIGKIHLPSQKVDLGPHGVHNIPELDVVVLRWKADGPLG</sequence>
<reference evidence="2 3" key="1">
    <citation type="submission" date="2019-04" db="EMBL/GenBank/DDBJ databases">
        <authorList>
            <consortium name="DOE Joint Genome Institute"/>
            <person name="Mondo S."/>
            <person name="Kjaerbolling I."/>
            <person name="Vesth T."/>
            <person name="Frisvad J.C."/>
            <person name="Nybo J.L."/>
            <person name="Theobald S."/>
            <person name="Kildgaard S."/>
            <person name="Isbrandt T."/>
            <person name="Kuo A."/>
            <person name="Sato A."/>
            <person name="Lyhne E.K."/>
            <person name="Kogle M.E."/>
            <person name="Wiebenga A."/>
            <person name="Kun R.S."/>
            <person name="Lubbers R.J."/>
            <person name="Makela M.R."/>
            <person name="Barry K."/>
            <person name="Chovatia M."/>
            <person name="Clum A."/>
            <person name="Daum C."/>
            <person name="Haridas S."/>
            <person name="He G."/>
            <person name="LaButti K."/>
            <person name="Lipzen A."/>
            <person name="Riley R."/>
            <person name="Salamov A."/>
            <person name="Simmons B.A."/>
            <person name="Magnuson J.K."/>
            <person name="Henrissat B."/>
            <person name="Mortensen U.H."/>
            <person name="Larsen T.O."/>
            <person name="Devries R.P."/>
            <person name="Grigoriev I.V."/>
            <person name="Machida M."/>
            <person name="Baker S.E."/>
            <person name="Andersen M.R."/>
            <person name="Cantor M.N."/>
            <person name="Hua S.X."/>
        </authorList>
    </citation>
    <scope>NUCLEOTIDE SEQUENCE [LARGE SCALE GENOMIC DNA]</scope>
    <source>
        <strain evidence="2 3">CBS 119388</strain>
    </source>
</reference>
<dbReference type="RefSeq" id="XP_031946956.1">
    <property type="nucleotide sequence ID" value="XM_032080612.1"/>
</dbReference>
<dbReference type="PANTHER" id="PTHR42791:SF1">
    <property type="entry name" value="N-ACETYLTRANSFERASE DOMAIN-CONTAINING PROTEIN"/>
    <property type="match status" value="1"/>
</dbReference>
<accession>A0A5N6I9K3</accession>
<evidence type="ECO:0000259" key="1">
    <source>
        <dbReference type="Pfam" id="PF13508"/>
    </source>
</evidence>
<evidence type="ECO:0000313" key="3">
    <source>
        <dbReference type="Proteomes" id="UP000325579"/>
    </source>
</evidence>
<dbReference type="AlphaFoldDB" id="A0A5N6I9K3"/>
<keyword evidence="2" id="KW-0808">Transferase</keyword>
<protein>
    <submittedName>
        <fullName evidence="2">Acyl-CoA N-acyltransferase</fullName>
    </submittedName>
</protein>
<dbReference type="Proteomes" id="UP000325579">
    <property type="component" value="Unassembled WGS sequence"/>
</dbReference>
<dbReference type="EMBL" id="ML736739">
    <property type="protein sequence ID" value="KAE8409637.1"/>
    <property type="molecule type" value="Genomic_DNA"/>
</dbReference>
<accession>A0A5N7DT42</accession>
<feature type="domain" description="N-acetyltransferase" evidence="1">
    <location>
        <begin position="156"/>
        <end position="208"/>
    </location>
</feature>
<gene>
    <name evidence="2" type="ORF">BDV37DRAFT_236445</name>
</gene>
<name>A0A5N6I9K3_9EURO</name>
<dbReference type="SUPFAM" id="SSF55729">
    <property type="entry name" value="Acyl-CoA N-acyltransferases (Nat)"/>
    <property type="match status" value="1"/>
</dbReference>
<keyword evidence="3" id="KW-1185">Reference proteome</keyword>
<organism evidence="2 3">
    <name type="scientific">Aspergillus pseudonomiae</name>
    <dbReference type="NCBI Taxonomy" id="1506151"/>
    <lineage>
        <taxon>Eukaryota</taxon>
        <taxon>Fungi</taxon>
        <taxon>Dikarya</taxon>
        <taxon>Ascomycota</taxon>
        <taxon>Pezizomycotina</taxon>
        <taxon>Eurotiomycetes</taxon>
        <taxon>Eurotiomycetidae</taxon>
        <taxon>Eurotiales</taxon>
        <taxon>Aspergillaceae</taxon>
        <taxon>Aspergillus</taxon>
        <taxon>Aspergillus subgen. Circumdati</taxon>
    </lineage>
</organism>
<dbReference type="InterPro" id="IPR016181">
    <property type="entry name" value="Acyl_CoA_acyltransferase"/>
</dbReference>
<dbReference type="OrthoDB" id="2832510at2759"/>
<dbReference type="Gene3D" id="3.40.630.30">
    <property type="match status" value="1"/>
</dbReference>
<proteinExistence type="predicted"/>